<accession>A0ABT9QUE1</accession>
<proteinExistence type="predicted"/>
<sequence length="73" mass="8028">MDSQVPSRLGDDGQAAVRPLTGRLPESGERVEGIRLRGRELAERIRKTAERLQQVQATAKDLIRKIKAGPPSP</sequence>
<dbReference type="RefSeq" id="WP_307569232.1">
    <property type="nucleotide sequence ID" value="NZ_JAUSQU010000002.1"/>
</dbReference>
<name>A0ABT9QUE1_9ACTN</name>
<evidence type="ECO:0000313" key="2">
    <source>
        <dbReference type="EMBL" id="MDP9850291.1"/>
    </source>
</evidence>
<evidence type="ECO:0000256" key="1">
    <source>
        <dbReference type="SAM" id="MobiDB-lite"/>
    </source>
</evidence>
<organism evidence="2 3">
    <name type="scientific">Streptosporangium lutulentum</name>
    <dbReference type="NCBI Taxonomy" id="1461250"/>
    <lineage>
        <taxon>Bacteria</taxon>
        <taxon>Bacillati</taxon>
        <taxon>Actinomycetota</taxon>
        <taxon>Actinomycetes</taxon>
        <taxon>Streptosporangiales</taxon>
        <taxon>Streptosporangiaceae</taxon>
        <taxon>Streptosporangium</taxon>
    </lineage>
</organism>
<dbReference type="Proteomes" id="UP001225356">
    <property type="component" value="Unassembled WGS sequence"/>
</dbReference>
<feature type="region of interest" description="Disordered" evidence="1">
    <location>
        <begin position="1"/>
        <end position="31"/>
    </location>
</feature>
<protein>
    <submittedName>
        <fullName evidence="2">Uncharacterized protein</fullName>
    </submittedName>
</protein>
<gene>
    <name evidence="2" type="ORF">J2853_009587</name>
</gene>
<comment type="caution">
    <text evidence="2">The sequence shown here is derived from an EMBL/GenBank/DDBJ whole genome shotgun (WGS) entry which is preliminary data.</text>
</comment>
<reference evidence="2 3" key="1">
    <citation type="submission" date="2023-07" db="EMBL/GenBank/DDBJ databases">
        <title>Sequencing the genomes of 1000 actinobacteria strains.</title>
        <authorList>
            <person name="Klenk H.-P."/>
        </authorList>
    </citation>
    <scope>NUCLEOTIDE SEQUENCE [LARGE SCALE GENOMIC DNA]</scope>
    <source>
        <strain evidence="2 3">DSM 46740</strain>
    </source>
</reference>
<keyword evidence="3" id="KW-1185">Reference proteome</keyword>
<dbReference type="EMBL" id="JAUSQU010000002">
    <property type="protein sequence ID" value="MDP9850291.1"/>
    <property type="molecule type" value="Genomic_DNA"/>
</dbReference>
<evidence type="ECO:0000313" key="3">
    <source>
        <dbReference type="Proteomes" id="UP001225356"/>
    </source>
</evidence>